<sequence>MASLNIPAVPEGVYIGLGILLFNFVIWLFRNFREINNRSKLPPGPSPWPVLGNLHLLGSLPHRTLTNLAKKYGPVMFLRLGSVPTVVVSSSAMAKEFLKTQDLVFANRPNGATGKLLCYDRKDVGFAPYGEYWRQMKKLCTVELLTAKRSNSFQFVREEEVSAMICSIWKESERGSRCVDLRKSISSLTLNIACRMFASRTYSDHELSGGHGFKTMIDDMFAVAGAFDLGDFIPWLQRLDLQGIRRRMKKVHRLYDEFAENVIDEHMSSRRKVSAEKRDQGGPVKDFVDVLLDMAEGKTEGTGMKITRVHIKAIILDVLNAGTETSSTTIAWAMSELLKNPRSLSRAREELASVVGRDRSVKERDIASCEYLRCVVKETFRLHPPLPFLIPHESTEGCRVGGYYVPTKTRLIVNAWAIGRDGSVWEGPEEFKPERFIGKNIDVRGQDFELLPFGTGRRVCPGIWMGLSTVELGLAQLLHCFDWSVEGDVNMGEFFGLTVPRKFPLLARPKWRLTTEDIVDKS</sequence>
<evidence type="ECO:0000256" key="10">
    <source>
        <dbReference type="SAM" id="Phobius"/>
    </source>
</evidence>
<dbReference type="PANTHER" id="PTHR47944:SF4">
    <property type="entry name" value="OS09G0441700 PROTEIN"/>
    <property type="match status" value="1"/>
</dbReference>
<dbReference type="CDD" id="cd20618">
    <property type="entry name" value="CYP71_clan"/>
    <property type="match status" value="1"/>
</dbReference>
<keyword evidence="5 9" id="KW-0560">Oxidoreductase</keyword>
<evidence type="ECO:0000256" key="9">
    <source>
        <dbReference type="RuleBase" id="RU000461"/>
    </source>
</evidence>
<reference evidence="11" key="1">
    <citation type="submission" date="2015-03" db="EMBL/GenBank/DDBJ databases">
        <title>A transcriptome of Araucaria cunninghamii, an australian fine timber species.</title>
        <authorList>
            <person name="Jing Yi C.J.Y."/>
            <person name="Yin San L.Y.S."/>
            <person name="Abdul Karim S.S."/>
            <person name="Wan Azmi N.N."/>
            <person name="Hercus R.R."/>
            <person name="Croft L.L."/>
        </authorList>
    </citation>
    <scope>NUCLEOTIDE SEQUENCE</scope>
    <source>
        <strain evidence="11">MI0301</strain>
        <tissue evidence="11">Leaf</tissue>
    </source>
</reference>
<keyword evidence="9" id="KW-0503">Monooxygenase</keyword>
<evidence type="ECO:0000313" key="11">
    <source>
        <dbReference type="EMBL" id="JAG93977.1"/>
    </source>
</evidence>
<evidence type="ECO:0000256" key="1">
    <source>
        <dbReference type="ARBA" id="ARBA00005122"/>
    </source>
</evidence>
<dbReference type="PROSITE" id="PS00086">
    <property type="entry name" value="CYTOCHROME_P450"/>
    <property type="match status" value="1"/>
</dbReference>
<keyword evidence="10" id="KW-0472">Membrane</keyword>
<comment type="cofactor">
    <cofactor evidence="8">
        <name>heme</name>
        <dbReference type="ChEBI" id="CHEBI:30413"/>
    </cofactor>
</comment>
<accession>A0A0D6QRM7</accession>
<dbReference type="PRINTS" id="PR00385">
    <property type="entry name" value="P450"/>
</dbReference>
<dbReference type="InterPro" id="IPR036396">
    <property type="entry name" value="Cyt_P450_sf"/>
</dbReference>
<protein>
    <recommendedName>
        <fullName evidence="12">Cytochrome P450</fullName>
    </recommendedName>
</protein>
<feature type="binding site" description="axial binding residue" evidence="8">
    <location>
        <position position="460"/>
    </location>
    <ligand>
        <name>heme</name>
        <dbReference type="ChEBI" id="CHEBI:30413"/>
    </ligand>
    <ligandPart>
        <name>Fe</name>
        <dbReference type="ChEBI" id="CHEBI:18248"/>
    </ligandPart>
</feature>
<keyword evidence="3 8" id="KW-0349">Heme</keyword>
<comment type="similarity">
    <text evidence="2 9">Belongs to the cytochrome P450 family.</text>
</comment>
<keyword evidence="10" id="KW-0812">Transmembrane</keyword>
<organism evidence="11">
    <name type="scientific">Araucaria cunninghamii</name>
    <name type="common">Hoop pine</name>
    <name type="synonym">Moreton Bay pine</name>
    <dbReference type="NCBI Taxonomy" id="56994"/>
    <lineage>
        <taxon>Eukaryota</taxon>
        <taxon>Viridiplantae</taxon>
        <taxon>Streptophyta</taxon>
        <taxon>Embryophyta</taxon>
        <taxon>Tracheophyta</taxon>
        <taxon>Spermatophyta</taxon>
        <taxon>Pinopsida</taxon>
        <taxon>Pinidae</taxon>
        <taxon>Conifers II</taxon>
        <taxon>Araucariales</taxon>
        <taxon>Araucariaceae</taxon>
        <taxon>Araucaria</taxon>
    </lineage>
</organism>
<dbReference type="UniPathway" id="UPA00842"/>
<evidence type="ECO:0000256" key="2">
    <source>
        <dbReference type="ARBA" id="ARBA00010617"/>
    </source>
</evidence>
<comment type="pathway">
    <text evidence="1">Alkaloid biosynthesis; taxol biosynthesis.</text>
</comment>
<keyword evidence="6 8" id="KW-0408">Iron</keyword>
<dbReference type="InterPro" id="IPR001128">
    <property type="entry name" value="Cyt_P450"/>
</dbReference>
<dbReference type="PRINTS" id="PR00463">
    <property type="entry name" value="EP450I"/>
</dbReference>
<dbReference type="InterPro" id="IPR017972">
    <property type="entry name" value="Cyt_P450_CS"/>
</dbReference>
<dbReference type="InterPro" id="IPR002401">
    <property type="entry name" value="Cyt_P450_E_grp-I"/>
</dbReference>
<dbReference type="FunFam" id="1.10.630.10:FF:000011">
    <property type="entry name" value="Cytochrome P450 83B1"/>
    <property type="match status" value="1"/>
</dbReference>
<dbReference type="GO" id="GO:0005506">
    <property type="term" value="F:iron ion binding"/>
    <property type="evidence" value="ECO:0007669"/>
    <property type="project" value="InterPro"/>
</dbReference>
<dbReference type="PANTHER" id="PTHR47944">
    <property type="entry name" value="CYTOCHROME P450 98A9"/>
    <property type="match status" value="1"/>
</dbReference>
<feature type="transmembrane region" description="Helical" evidence="10">
    <location>
        <begin position="12"/>
        <end position="29"/>
    </location>
</feature>
<evidence type="ECO:0000256" key="5">
    <source>
        <dbReference type="ARBA" id="ARBA00023002"/>
    </source>
</evidence>
<dbReference type="GO" id="GO:0016705">
    <property type="term" value="F:oxidoreductase activity, acting on paired donors, with incorporation or reduction of molecular oxygen"/>
    <property type="evidence" value="ECO:0007669"/>
    <property type="project" value="InterPro"/>
</dbReference>
<name>A0A0D6QRM7_ARACU</name>
<keyword evidence="7" id="KW-0876">Taxol biosynthesis</keyword>
<keyword evidence="10" id="KW-1133">Transmembrane helix</keyword>
<dbReference type="GO" id="GO:0044550">
    <property type="term" value="P:secondary metabolite biosynthetic process"/>
    <property type="evidence" value="ECO:0007669"/>
    <property type="project" value="UniProtKB-ARBA"/>
</dbReference>
<dbReference type="EMBL" id="GCKF01045001">
    <property type="protein sequence ID" value="JAG93977.1"/>
    <property type="molecule type" value="Transcribed_RNA"/>
</dbReference>
<dbReference type="GO" id="GO:0004497">
    <property type="term" value="F:monooxygenase activity"/>
    <property type="evidence" value="ECO:0007669"/>
    <property type="project" value="UniProtKB-KW"/>
</dbReference>
<dbReference type="AlphaFoldDB" id="A0A0D6QRM7"/>
<evidence type="ECO:0000256" key="6">
    <source>
        <dbReference type="ARBA" id="ARBA00023004"/>
    </source>
</evidence>
<dbReference type="Gene3D" id="1.10.630.10">
    <property type="entry name" value="Cytochrome P450"/>
    <property type="match status" value="1"/>
</dbReference>
<evidence type="ECO:0008006" key="12">
    <source>
        <dbReference type="Google" id="ProtNLM"/>
    </source>
</evidence>
<evidence type="ECO:0000256" key="3">
    <source>
        <dbReference type="ARBA" id="ARBA00022617"/>
    </source>
</evidence>
<keyword evidence="4 8" id="KW-0479">Metal-binding</keyword>
<evidence type="ECO:0000256" key="8">
    <source>
        <dbReference type="PIRSR" id="PIRSR602401-1"/>
    </source>
</evidence>
<dbReference type="GO" id="GO:0042617">
    <property type="term" value="P:paclitaxel biosynthetic process"/>
    <property type="evidence" value="ECO:0007669"/>
    <property type="project" value="UniProtKB-UniPathway"/>
</dbReference>
<evidence type="ECO:0000256" key="4">
    <source>
        <dbReference type="ARBA" id="ARBA00022723"/>
    </source>
</evidence>
<proteinExistence type="inferred from homology"/>
<evidence type="ECO:0000256" key="7">
    <source>
        <dbReference type="ARBA" id="ARBA00023059"/>
    </source>
</evidence>
<dbReference type="GO" id="GO:0020037">
    <property type="term" value="F:heme binding"/>
    <property type="evidence" value="ECO:0007669"/>
    <property type="project" value="InterPro"/>
</dbReference>
<dbReference type="SUPFAM" id="SSF48264">
    <property type="entry name" value="Cytochrome P450"/>
    <property type="match status" value="1"/>
</dbReference>
<dbReference type="Pfam" id="PF00067">
    <property type="entry name" value="p450"/>
    <property type="match status" value="1"/>
</dbReference>